<sequence length="105" mass="12220">MKLLENLKKSISRSRYNISLHAKNEMSLKEDDISEKELIESILGGEVIENYTDDKPFPSCLVFGRTDEGRPIHVVCAYSKEDDVAIIITTYEPDVIRWIDYRRRV</sequence>
<gene>
    <name evidence="1" type="ORF">C4B59_06450</name>
</gene>
<name>A0AC61L3K2_9EURY</name>
<organism evidence="1 2">
    <name type="scientific">Candidatus Methanogaster sp</name>
    <dbReference type="NCBI Taxonomy" id="3386292"/>
    <lineage>
        <taxon>Archaea</taxon>
        <taxon>Methanobacteriati</taxon>
        <taxon>Methanobacteriota</taxon>
        <taxon>Stenosarchaea group</taxon>
        <taxon>Methanomicrobia</taxon>
        <taxon>Methanosarcinales</taxon>
        <taxon>ANME-2 cluster</taxon>
        <taxon>Candidatus Methanogasteraceae</taxon>
        <taxon>Candidatus Methanogaster</taxon>
    </lineage>
</organism>
<evidence type="ECO:0000313" key="1">
    <source>
        <dbReference type="EMBL" id="PXF60986.1"/>
    </source>
</evidence>
<comment type="caution">
    <text evidence="1">The sequence shown here is derived from an EMBL/GenBank/DDBJ whole genome shotgun (WGS) entry which is preliminary data.</text>
</comment>
<reference evidence="1" key="1">
    <citation type="submission" date="2018-01" db="EMBL/GenBank/DDBJ databases">
        <authorList>
            <person name="Krukenberg V."/>
        </authorList>
    </citation>
    <scope>NUCLEOTIDE SEQUENCE</scope>
    <source>
        <strain evidence="1">E20ANME2</strain>
    </source>
</reference>
<accession>A0AC61L3K2</accession>
<dbReference type="Proteomes" id="UP000248329">
    <property type="component" value="Unassembled WGS sequence"/>
</dbReference>
<evidence type="ECO:0000313" key="2">
    <source>
        <dbReference type="Proteomes" id="UP000248329"/>
    </source>
</evidence>
<proteinExistence type="predicted"/>
<protein>
    <submittedName>
        <fullName evidence="1">Uncharacterized protein</fullName>
    </submittedName>
</protein>
<dbReference type="EMBL" id="PQXF01000009">
    <property type="protein sequence ID" value="PXF60986.1"/>
    <property type="molecule type" value="Genomic_DNA"/>
</dbReference>